<dbReference type="Proteomes" id="UP001321479">
    <property type="component" value="Segment"/>
</dbReference>
<evidence type="ECO:0000313" key="2">
    <source>
        <dbReference type="Proteomes" id="UP001321479"/>
    </source>
</evidence>
<dbReference type="GeneID" id="80557933"/>
<reference evidence="1 2" key="1">
    <citation type="submission" date="2021-02" db="EMBL/GenBank/DDBJ databases">
        <title>Cotonvirus japonicus, which uses Golgi apparatus of host cells for its virion factory, phylogenetically links tailed tupanvirus and icosahedral mimivirus.</title>
        <authorList>
            <person name="Takahashi H."/>
            <person name="Fukaya S."/>
            <person name="Song C."/>
            <person name="Murata K."/>
            <person name="Takemura M."/>
        </authorList>
    </citation>
    <scope>NUCLEOTIDE SEQUENCE [LARGE SCALE GENOMIC DNA]</scope>
</reference>
<accession>A0ABM7NRD8</accession>
<name>A0ABM7NRD8_9VIRU</name>
<evidence type="ECO:0000313" key="1">
    <source>
        <dbReference type="EMBL" id="BCS82728.1"/>
    </source>
</evidence>
<keyword evidence="2" id="KW-1185">Reference proteome</keyword>
<dbReference type="RefSeq" id="YP_010841336.1">
    <property type="nucleotide sequence ID" value="NC_079139.1"/>
</dbReference>
<organism evidence="1 2">
    <name type="scientific">Cotonvirus japonicus</name>
    <dbReference type="NCBI Taxonomy" id="2811091"/>
    <lineage>
        <taxon>Viruses</taxon>
        <taxon>Varidnaviria</taxon>
        <taxon>Bamfordvirae</taxon>
        <taxon>Nucleocytoviricota</taxon>
        <taxon>Megaviricetes</taxon>
        <taxon>Imitervirales</taxon>
        <taxon>Mimiviridae</taxon>
        <taxon>Megamimivirinae</taxon>
        <taxon>Cotonvirus</taxon>
        <taxon>Cotonvirus japonicum</taxon>
    </lineage>
</organism>
<protein>
    <submittedName>
        <fullName evidence="1">Uncharacterized protein</fullName>
    </submittedName>
</protein>
<dbReference type="EMBL" id="AP024483">
    <property type="protein sequence ID" value="BCS82728.1"/>
    <property type="molecule type" value="Genomic_DNA"/>
</dbReference>
<sequence>MQLLDVNNIFKIQSDYTPKCELRKYFRNFIKPIDVEHIMKNILNLDVGNKCKCCSQEESNIDEIYDKNINKIIAKESHVDSLVSLCFNIVIAGDYEGGKFIVNDIIKNLNYQFISDHFCFLVRKCMFELVILTINKIIPKYCVATPQIHGPMILDIIIGKSKFDKTIKIQHDGFLNIEMSLNDIFDIKFKKRNNFFIIPNINNLIFMEYFLSKKYAQNFLKFFDTENWFDILNIMHHIRINVKICDPKNHILYLDIDKFCIKFYGSFILSNEFHDTTSEILNKFIEKPTNFISKNYLYVKFLENKSNDIFSLRNYNFYFDSQERFTKKHFTIISPLDHLNECTLISSINENNYGFIKNKMQKLIQNGWICRI</sequence>
<proteinExistence type="predicted"/>